<comment type="caution">
    <text evidence="2">The sequence shown here is derived from an EMBL/GenBank/DDBJ whole genome shotgun (WGS) entry which is preliminary data.</text>
</comment>
<feature type="compositionally biased region" description="Polar residues" evidence="1">
    <location>
        <begin position="12"/>
        <end position="24"/>
    </location>
</feature>
<protein>
    <submittedName>
        <fullName evidence="2">Uncharacterized protein</fullName>
    </submittedName>
</protein>
<accession>A0A0V0UEW4</accession>
<reference evidence="2 3" key="1">
    <citation type="submission" date="2015-01" db="EMBL/GenBank/DDBJ databases">
        <title>Evolution of Trichinella species and genotypes.</title>
        <authorList>
            <person name="Korhonen P.K."/>
            <person name="Edoardo P."/>
            <person name="Giuseppe L.R."/>
            <person name="Gasser R.B."/>
        </authorList>
    </citation>
    <scope>NUCLEOTIDE SEQUENCE [LARGE SCALE GENOMIC DNA]</scope>
    <source>
        <strain evidence="2">ISS417</strain>
    </source>
</reference>
<dbReference type="EMBL" id="JYDJ01000014">
    <property type="protein sequence ID" value="KRX49627.1"/>
    <property type="molecule type" value="Genomic_DNA"/>
</dbReference>
<dbReference type="AlphaFoldDB" id="A0A0V0UEW4"/>
<sequence>MLFNDGCEPAVKSTSSVDKPSSLPSVSSIFRDDRLWFACQASVSGHQNFLEYHPFWRLAFRAALTFDLALFVQDQLASTTSGPTLRVANQQVRRLIRGVPQCSLRAYCPSSR</sequence>
<name>A0A0V0UEW4_9BILA</name>
<proteinExistence type="predicted"/>
<evidence type="ECO:0000313" key="3">
    <source>
        <dbReference type="Proteomes" id="UP000055048"/>
    </source>
</evidence>
<dbReference type="Proteomes" id="UP000055048">
    <property type="component" value="Unassembled WGS sequence"/>
</dbReference>
<evidence type="ECO:0000256" key="1">
    <source>
        <dbReference type="SAM" id="MobiDB-lite"/>
    </source>
</evidence>
<keyword evidence="3" id="KW-1185">Reference proteome</keyword>
<evidence type="ECO:0000313" key="2">
    <source>
        <dbReference type="EMBL" id="KRX49627.1"/>
    </source>
</evidence>
<gene>
    <name evidence="2" type="ORF">T05_6559</name>
</gene>
<feature type="region of interest" description="Disordered" evidence="1">
    <location>
        <begin position="1"/>
        <end position="24"/>
    </location>
</feature>
<organism evidence="2 3">
    <name type="scientific">Trichinella murrelli</name>
    <dbReference type="NCBI Taxonomy" id="144512"/>
    <lineage>
        <taxon>Eukaryota</taxon>
        <taxon>Metazoa</taxon>
        <taxon>Ecdysozoa</taxon>
        <taxon>Nematoda</taxon>
        <taxon>Enoplea</taxon>
        <taxon>Dorylaimia</taxon>
        <taxon>Trichinellida</taxon>
        <taxon>Trichinellidae</taxon>
        <taxon>Trichinella</taxon>
    </lineage>
</organism>